<comment type="caution">
    <text evidence="1">The sequence shown here is derived from an EMBL/GenBank/DDBJ whole genome shotgun (WGS) entry which is preliminary data.</text>
</comment>
<dbReference type="AlphaFoldDB" id="A0A9P3PIP4"/>
<evidence type="ECO:0000313" key="1">
    <source>
        <dbReference type="EMBL" id="GLB36680.1"/>
    </source>
</evidence>
<name>A0A9P3PIP4_LYOSH</name>
<sequence length="105" mass="11925">MNCCLCSGQAAVEIGKQDEKFNQKTEVRREAAKAHPLTRSCLRYLMERRGSGRCVQWAIVTCCICVNVVSEFKFDWVFYAPRDAWAETTVDGRRMANSGSNLQLL</sequence>
<accession>A0A9P3PIP4</accession>
<proteinExistence type="predicted"/>
<keyword evidence="2" id="KW-1185">Reference proteome</keyword>
<evidence type="ECO:0000313" key="2">
    <source>
        <dbReference type="Proteomes" id="UP001063166"/>
    </source>
</evidence>
<reference evidence="1" key="1">
    <citation type="submission" date="2022-07" db="EMBL/GenBank/DDBJ databases">
        <title>The genome of Lyophyllum shimeji provides insight into the initial evolution of ectomycorrhizal fungal genome.</title>
        <authorList>
            <person name="Kobayashi Y."/>
            <person name="Shibata T."/>
            <person name="Hirakawa H."/>
            <person name="Shigenobu S."/>
            <person name="Nishiyama T."/>
            <person name="Yamada A."/>
            <person name="Hasebe M."/>
            <person name="Kawaguchi M."/>
        </authorList>
    </citation>
    <scope>NUCLEOTIDE SEQUENCE</scope>
    <source>
        <strain evidence="1">AT787</strain>
    </source>
</reference>
<gene>
    <name evidence="1" type="ORF">LshimejAT787_0309670</name>
</gene>
<organism evidence="1 2">
    <name type="scientific">Lyophyllum shimeji</name>
    <name type="common">Hon-shimeji</name>
    <name type="synonym">Tricholoma shimeji</name>
    <dbReference type="NCBI Taxonomy" id="47721"/>
    <lineage>
        <taxon>Eukaryota</taxon>
        <taxon>Fungi</taxon>
        <taxon>Dikarya</taxon>
        <taxon>Basidiomycota</taxon>
        <taxon>Agaricomycotina</taxon>
        <taxon>Agaricomycetes</taxon>
        <taxon>Agaricomycetidae</taxon>
        <taxon>Agaricales</taxon>
        <taxon>Tricholomatineae</taxon>
        <taxon>Lyophyllaceae</taxon>
        <taxon>Lyophyllum</taxon>
    </lineage>
</organism>
<dbReference type="Proteomes" id="UP001063166">
    <property type="component" value="Unassembled WGS sequence"/>
</dbReference>
<protein>
    <submittedName>
        <fullName evidence="1">Uncharacterized protein</fullName>
    </submittedName>
</protein>
<dbReference type="EMBL" id="BRPK01000003">
    <property type="protein sequence ID" value="GLB36680.1"/>
    <property type="molecule type" value="Genomic_DNA"/>
</dbReference>